<dbReference type="EMBL" id="JAHUZB010000003">
    <property type="protein sequence ID" value="MBV7390577.1"/>
    <property type="molecule type" value="Genomic_DNA"/>
</dbReference>
<evidence type="ECO:0000313" key="5">
    <source>
        <dbReference type="EMBL" id="MBV7390577.1"/>
    </source>
</evidence>
<keyword evidence="2 3" id="KW-0472">Membrane</keyword>
<comment type="caution">
    <text evidence="5">The sequence shown here is derived from an EMBL/GenBank/DDBJ whole genome shotgun (WGS) entry which is preliminary data.</text>
</comment>
<organism evidence="5 6">
    <name type="scientific">Enterococcus alishanensis</name>
    <dbReference type="NCBI Taxonomy" id="1303817"/>
    <lineage>
        <taxon>Bacteria</taxon>
        <taxon>Bacillati</taxon>
        <taxon>Bacillota</taxon>
        <taxon>Bacilli</taxon>
        <taxon>Lactobacillales</taxon>
        <taxon>Enterococcaceae</taxon>
        <taxon>Enterococcus</taxon>
    </lineage>
</organism>
<name>A0ABS6TCG4_9ENTE</name>
<dbReference type="PANTHER" id="PTHR46825:SF11">
    <property type="entry name" value="PENICILLIN-BINDING PROTEIN 4"/>
    <property type="match status" value="1"/>
</dbReference>
<keyword evidence="3" id="KW-0812">Transmembrane</keyword>
<dbReference type="RefSeq" id="WP_218325637.1">
    <property type="nucleotide sequence ID" value="NZ_JAHUZB010000003.1"/>
</dbReference>
<evidence type="ECO:0000256" key="1">
    <source>
        <dbReference type="ARBA" id="ARBA00004370"/>
    </source>
</evidence>
<dbReference type="InterPro" id="IPR050491">
    <property type="entry name" value="AmpC-like"/>
</dbReference>
<keyword evidence="6" id="KW-1185">Reference proteome</keyword>
<protein>
    <submittedName>
        <fullName evidence="5">Beta-lactamase family protein</fullName>
    </submittedName>
</protein>
<feature type="transmembrane region" description="Helical" evidence="3">
    <location>
        <begin position="6"/>
        <end position="24"/>
    </location>
</feature>
<dbReference type="Proteomes" id="UP000774130">
    <property type="component" value="Unassembled WGS sequence"/>
</dbReference>
<evidence type="ECO:0000256" key="2">
    <source>
        <dbReference type="ARBA" id="ARBA00023136"/>
    </source>
</evidence>
<reference evidence="5 6" key="1">
    <citation type="submission" date="2021-06" db="EMBL/GenBank/DDBJ databases">
        <title>Enterococcus alishanensis sp. nov., a novel lactic acid bacterium isolated from fresh coffee beans.</title>
        <authorList>
            <person name="Chen Y.-S."/>
        </authorList>
    </citation>
    <scope>NUCLEOTIDE SEQUENCE [LARGE SCALE GENOMIC DNA]</scope>
    <source>
        <strain evidence="5 6">ALS3</strain>
    </source>
</reference>
<evidence type="ECO:0000256" key="3">
    <source>
        <dbReference type="SAM" id="Phobius"/>
    </source>
</evidence>
<proteinExistence type="predicted"/>
<feature type="domain" description="Beta-lactamase-related" evidence="4">
    <location>
        <begin position="43"/>
        <end position="342"/>
    </location>
</feature>
<gene>
    <name evidence="5" type="ORF">KUA55_07790</name>
</gene>
<dbReference type="InterPro" id="IPR001466">
    <property type="entry name" value="Beta-lactam-related"/>
</dbReference>
<keyword evidence="3" id="KW-1133">Transmembrane helix</keyword>
<sequence length="350" mass="38613">MKKSGFRYIVILVTLIISVSGFYFSQKKTPVQKKVAVSSTEQITQYLKEKDFNGVALVVKDKKIQLSAGFGYADYQQKIKNTAETSFPIASIQKTITGSLIAEAVAEGKISYDQPIIDFYPELANSSQITIRQLLNQTSGIQMEETDPGEFLETQDSQLNYVLSELTVADQIDFEYTNANYSLLAGILSQVYQLDYAELFSEKISTPLQLDHTYFSQDLSADTSYAKGYPSEASLKNSELAEESLPDAANLFSSLLGAGNLLMSAENLWQVESTFPNSSELQSLLVSDSNYAGGYWLDNQQLIGLGSIGAYASVLLMDQNRDSGVILLCNQANQNDLGEIANKLWTISQE</sequence>
<comment type="subcellular location">
    <subcellularLocation>
        <location evidence="1">Membrane</location>
    </subcellularLocation>
</comment>
<dbReference type="PANTHER" id="PTHR46825">
    <property type="entry name" value="D-ALANYL-D-ALANINE-CARBOXYPEPTIDASE/ENDOPEPTIDASE AMPH"/>
    <property type="match status" value="1"/>
</dbReference>
<evidence type="ECO:0000259" key="4">
    <source>
        <dbReference type="Pfam" id="PF00144"/>
    </source>
</evidence>
<dbReference type="Pfam" id="PF00144">
    <property type="entry name" value="Beta-lactamase"/>
    <property type="match status" value="1"/>
</dbReference>
<evidence type="ECO:0000313" key="6">
    <source>
        <dbReference type="Proteomes" id="UP000774130"/>
    </source>
</evidence>
<accession>A0ABS6TCG4</accession>